<dbReference type="AlphaFoldDB" id="I8YVA1"/>
<dbReference type="Proteomes" id="UP000005150">
    <property type="component" value="Unassembled WGS sequence"/>
</dbReference>
<evidence type="ECO:0000313" key="1">
    <source>
        <dbReference type="EMBL" id="EIY67055.1"/>
    </source>
</evidence>
<evidence type="ECO:0000313" key="2">
    <source>
        <dbReference type="Proteomes" id="UP000005150"/>
    </source>
</evidence>
<dbReference type="RefSeq" id="WP_007479241.1">
    <property type="nucleotide sequence ID" value="NZ_JH724307.1"/>
</dbReference>
<keyword evidence="2" id="KW-1185">Reference proteome</keyword>
<proteinExistence type="predicted"/>
<gene>
    <name evidence="1" type="ORF">HMPREF1071_01378</name>
</gene>
<accession>I8YVA1</accession>
<comment type="caution">
    <text evidence="1">The sequence shown here is derived from an EMBL/GenBank/DDBJ whole genome shotgun (WGS) entry which is preliminary data.</text>
</comment>
<dbReference type="HOGENOM" id="CLU_2803605_0_0_10"/>
<dbReference type="PATRIC" id="fig|997887.3.peg.1459"/>
<dbReference type="GeneID" id="93115277"/>
<name>I8YVA1_9BACE</name>
<organism evidence="1 2">
    <name type="scientific">Bacteroides salyersiae CL02T12C01</name>
    <dbReference type="NCBI Taxonomy" id="997887"/>
    <lineage>
        <taxon>Bacteria</taxon>
        <taxon>Pseudomonadati</taxon>
        <taxon>Bacteroidota</taxon>
        <taxon>Bacteroidia</taxon>
        <taxon>Bacteroidales</taxon>
        <taxon>Bacteroidaceae</taxon>
        <taxon>Bacteroides</taxon>
    </lineage>
</organism>
<protein>
    <submittedName>
        <fullName evidence="1">Uncharacterized protein</fullName>
    </submittedName>
</protein>
<dbReference type="EMBL" id="AGXV01000019">
    <property type="protein sequence ID" value="EIY67055.1"/>
    <property type="molecule type" value="Genomic_DNA"/>
</dbReference>
<reference evidence="1 2" key="1">
    <citation type="submission" date="2012-02" db="EMBL/GenBank/DDBJ databases">
        <title>The Genome Sequence of Bacteroides salyersiae CL02T12C01.</title>
        <authorList>
            <consortium name="The Broad Institute Genome Sequencing Platform"/>
            <person name="Earl A."/>
            <person name="Ward D."/>
            <person name="Feldgarden M."/>
            <person name="Gevers D."/>
            <person name="Zitomersky N.L."/>
            <person name="Coyne M.J."/>
            <person name="Comstock L.E."/>
            <person name="Young S.K."/>
            <person name="Zeng Q."/>
            <person name="Gargeya S."/>
            <person name="Fitzgerald M."/>
            <person name="Haas B."/>
            <person name="Abouelleil A."/>
            <person name="Alvarado L."/>
            <person name="Arachchi H.M."/>
            <person name="Berlin A."/>
            <person name="Chapman S.B."/>
            <person name="Gearin G."/>
            <person name="Goldberg J."/>
            <person name="Griggs A."/>
            <person name="Gujja S."/>
            <person name="Hansen M."/>
            <person name="Heiman D."/>
            <person name="Howarth C."/>
            <person name="Larimer J."/>
            <person name="Lui A."/>
            <person name="MacDonald P.J.P."/>
            <person name="McCowen C."/>
            <person name="Montmayeur A."/>
            <person name="Murphy C."/>
            <person name="Neiman D."/>
            <person name="Pearson M."/>
            <person name="Priest M."/>
            <person name="Roberts A."/>
            <person name="Saif S."/>
            <person name="Shea T."/>
            <person name="Sisk P."/>
            <person name="Stolte C."/>
            <person name="Sykes S."/>
            <person name="Wortman J."/>
            <person name="Nusbaum C."/>
            <person name="Birren B."/>
        </authorList>
    </citation>
    <scope>NUCLEOTIDE SEQUENCE [LARGE SCALE GENOMIC DNA]</scope>
    <source>
        <strain evidence="1 2">CL02T12C01</strain>
    </source>
</reference>
<sequence length="67" mass="7676">MLNEGSVAYRPVSAYLIEKNIYKIDGSECYNPEDEEWEFLPGMYVLVEEKKLSGENVLVAVKNQGFQ</sequence>